<dbReference type="GO" id="GO:0022857">
    <property type="term" value="F:transmembrane transporter activity"/>
    <property type="evidence" value="ECO:0007669"/>
    <property type="project" value="UniProtKB-UniRule"/>
</dbReference>
<protein>
    <recommendedName>
        <fullName evidence="7">TRAP transporter large permease protein</fullName>
    </recommendedName>
</protein>
<feature type="transmembrane region" description="Helical" evidence="7">
    <location>
        <begin position="358"/>
        <end position="379"/>
    </location>
</feature>
<evidence type="ECO:0000313" key="9">
    <source>
        <dbReference type="EMBL" id="MZR30679.1"/>
    </source>
</evidence>
<comment type="similarity">
    <text evidence="7">Belongs to the TRAP transporter large permease family.</text>
</comment>
<dbReference type="InterPro" id="IPR004681">
    <property type="entry name" value="TRAP_DctM"/>
</dbReference>
<evidence type="ECO:0000256" key="2">
    <source>
        <dbReference type="ARBA" id="ARBA00022475"/>
    </source>
</evidence>
<dbReference type="NCBIfam" id="TIGR00786">
    <property type="entry name" value="dctM"/>
    <property type="match status" value="1"/>
</dbReference>
<reference evidence="9 10" key="1">
    <citation type="submission" date="2019-12" db="EMBL/GenBank/DDBJ databases">
        <title>Snethiella sp. nov. sp. isolated from sea sand.</title>
        <authorList>
            <person name="Kim J."/>
            <person name="Jeong S.E."/>
            <person name="Jung H.S."/>
            <person name="Jeon C.O."/>
        </authorList>
    </citation>
    <scope>NUCLEOTIDE SEQUENCE [LARGE SCALE GENOMIC DNA]</scope>
    <source>
        <strain evidence="9 10">DP05</strain>
    </source>
</reference>
<dbReference type="PANTHER" id="PTHR33362">
    <property type="entry name" value="SIALIC ACID TRAP TRANSPORTER PERMEASE PROTEIN SIAT-RELATED"/>
    <property type="match status" value="1"/>
</dbReference>
<dbReference type="AlphaFoldDB" id="A0A6L8W7Q3"/>
<evidence type="ECO:0000259" key="8">
    <source>
        <dbReference type="Pfam" id="PF06808"/>
    </source>
</evidence>
<comment type="subcellular location">
    <subcellularLocation>
        <location evidence="1 7">Cell inner membrane</location>
        <topology evidence="1 7">Multi-pass membrane protein</topology>
    </subcellularLocation>
</comment>
<feature type="domain" description="TRAP C4-dicarboxylate transport system permease DctM subunit" evidence="8">
    <location>
        <begin position="7"/>
        <end position="419"/>
    </location>
</feature>
<dbReference type="Pfam" id="PF06808">
    <property type="entry name" value="DctM"/>
    <property type="match status" value="1"/>
</dbReference>
<accession>A0A6L8W7Q3</accession>
<evidence type="ECO:0000313" key="10">
    <source>
        <dbReference type="Proteomes" id="UP000476030"/>
    </source>
</evidence>
<feature type="transmembrane region" description="Helical" evidence="7">
    <location>
        <begin position="29"/>
        <end position="46"/>
    </location>
</feature>
<evidence type="ECO:0000256" key="3">
    <source>
        <dbReference type="ARBA" id="ARBA00022519"/>
    </source>
</evidence>
<feature type="transmembrane region" description="Helical" evidence="7">
    <location>
        <begin position="399"/>
        <end position="423"/>
    </location>
</feature>
<name>A0A6L8W7Q3_9PROT</name>
<dbReference type="Proteomes" id="UP000476030">
    <property type="component" value="Unassembled WGS sequence"/>
</dbReference>
<keyword evidence="5 7" id="KW-1133">Transmembrane helix</keyword>
<dbReference type="InterPro" id="IPR010656">
    <property type="entry name" value="DctM"/>
</dbReference>
<feature type="transmembrane region" description="Helical" evidence="7">
    <location>
        <begin position="141"/>
        <end position="164"/>
    </location>
</feature>
<organism evidence="9 10">
    <name type="scientific">Sneathiella litorea</name>
    <dbReference type="NCBI Taxonomy" id="2606216"/>
    <lineage>
        <taxon>Bacteria</taxon>
        <taxon>Pseudomonadati</taxon>
        <taxon>Pseudomonadota</taxon>
        <taxon>Alphaproteobacteria</taxon>
        <taxon>Sneathiellales</taxon>
        <taxon>Sneathiellaceae</taxon>
        <taxon>Sneathiella</taxon>
    </lineage>
</organism>
<keyword evidence="10" id="KW-1185">Reference proteome</keyword>
<comment type="caution">
    <text evidence="9">The sequence shown here is derived from an EMBL/GenBank/DDBJ whole genome shotgun (WGS) entry which is preliminary data.</text>
</comment>
<dbReference type="PIRSF" id="PIRSF006066">
    <property type="entry name" value="HI0050"/>
    <property type="match status" value="1"/>
</dbReference>
<evidence type="ECO:0000256" key="7">
    <source>
        <dbReference type="RuleBase" id="RU369079"/>
    </source>
</evidence>
<keyword evidence="4 7" id="KW-0812">Transmembrane</keyword>
<proteinExistence type="inferred from homology"/>
<comment type="function">
    <text evidence="7">Part of the tripartite ATP-independent periplasmic (TRAP) transport system.</text>
</comment>
<feature type="transmembrane region" description="Helical" evidence="7">
    <location>
        <begin position="217"/>
        <end position="238"/>
    </location>
</feature>
<feature type="transmembrane region" description="Helical" evidence="7">
    <location>
        <begin position="170"/>
        <end position="197"/>
    </location>
</feature>
<feature type="transmembrane region" description="Helical" evidence="7">
    <location>
        <begin position="58"/>
        <end position="77"/>
    </location>
</feature>
<gene>
    <name evidence="9" type="ORF">GQE98_08530</name>
</gene>
<feature type="transmembrane region" description="Helical" evidence="7">
    <location>
        <begin position="271"/>
        <end position="296"/>
    </location>
</feature>
<dbReference type="EMBL" id="WTUW01000002">
    <property type="protein sequence ID" value="MZR30679.1"/>
    <property type="molecule type" value="Genomic_DNA"/>
</dbReference>
<comment type="subunit">
    <text evidence="7">The complex comprises the extracytoplasmic solute receptor protein and the two transmembrane proteins.</text>
</comment>
<keyword evidence="6 7" id="KW-0472">Membrane</keyword>
<comment type="caution">
    <text evidence="7">Lacks conserved residue(s) required for the propagation of feature annotation.</text>
</comment>
<dbReference type="GO" id="GO:0005886">
    <property type="term" value="C:plasma membrane"/>
    <property type="evidence" value="ECO:0007669"/>
    <property type="project" value="UniProtKB-SubCell"/>
</dbReference>
<keyword evidence="2" id="KW-1003">Cell membrane</keyword>
<evidence type="ECO:0000256" key="5">
    <source>
        <dbReference type="ARBA" id="ARBA00022989"/>
    </source>
</evidence>
<evidence type="ECO:0000256" key="1">
    <source>
        <dbReference type="ARBA" id="ARBA00004429"/>
    </source>
</evidence>
<keyword evidence="7" id="KW-0813">Transport</keyword>
<feature type="transmembrane region" description="Helical" evidence="7">
    <location>
        <begin position="316"/>
        <end position="346"/>
    </location>
</feature>
<sequence>MEIALPVGVLLLLLAVGCPVAFCLVISGSIGLFLVGGVTLVNGILLTAPSSALSSYEFLTIPMFLLMAEFMIVSGVSNSLFECIARWTGRVPGGLGISTALTGAAFGAISGSSTAAAATLSTTSIPAMVKEGYEPSFASGIVSISGTLAMLIPPSVAIIFYGLLSGTSVAALLVAGIIPGLLVTLVVILTIWLLLFLKPSLARKSQSYSWAEKFRSLRVAGPFIGLFMLVTGLIYLGIATPVEASALGALGAFFFTMMNGTLNWSAFKTALLNTVITSAMIGLIVICAHIFGYFVTITQITQSLVDFVVSHNLHPYMVIFFFAVLYLILGCFLDQLSILILTIPIALPVVLQLGFDPIWFGIVVILLAEVGMVTPPVGLNVFIVAKKVGRPVEEVFSGVWPHVCAHLLLITALILMPQIILWLPNTMGQ</sequence>
<keyword evidence="3 7" id="KW-0997">Cell inner membrane</keyword>
<dbReference type="PANTHER" id="PTHR33362:SF5">
    <property type="entry name" value="C4-DICARBOXYLATE TRAP TRANSPORTER LARGE PERMEASE PROTEIN DCTM"/>
    <property type="match status" value="1"/>
</dbReference>
<feature type="transmembrane region" description="Helical" evidence="7">
    <location>
        <begin position="244"/>
        <end position="264"/>
    </location>
</feature>
<dbReference type="RefSeq" id="WP_161315238.1">
    <property type="nucleotide sequence ID" value="NZ_WTUW01000002.1"/>
</dbReference>
<evidence type="ECO:0000256" key="6">
    <source>
        <dbReference type="ARBA" id="ARBA00023136"/>
    </source>
</evidence>
<evidence type="ECO:0000256" key="4">
    <source>
        <dbReference type="ARBA" id="ARBA00022692"/>
    </source>
</evidence>